<keyword evidence="2" id="KW-1185">Reference proteome</keyword>
<dbReference type="Pfam" id="PF12796">
    <property type="entry name" value="Ank_2"/>
    <property type="match status" value="1"/>
</dbReference>
<reference evidence="1" key="1">
    <citation type="journal article" date="2020" name="Stud. Mycol.">
        <title>101 Dothideomycetes genomes: a test case for predicting lifestyles and emergence of pathogens.</title>
        <authorList>
            <person name="Haridas S."/>
            <person name="Albert R."/>
            <person name="Binder M."/>
            <person name="Bloem J."/>
            <person name="Labutti K."/>
            <person name="Salamov A."/>
            <person name="Andreopoulos B."/>
            <person name="Baker S."/>
            <person name="Barry K."/>
            <person name="Bills G."/>
            <person name="Bluhm B."/>
            <person name="Cannon C."/>
            <person name="Castanera R."/>
            <person name="Culley D."/>
            <person name="Daum C."/>
            <person name="Ezra D."/>
            <person name="Gonzalez J."/>
            <person name="Henrissat B."/>
            <person name="Kuo A."/>
            <person name="Liang C."/>
            <person name="Lipzen A."/>
            <person name="Lutzoni F."/>
            <person name="Magnuson J."/>
            <person name="Mondo S."/>
            <person name="Nolan M."/>
            <person name="Ohm R."/>
            <person name="Pangilinan J."/>
            <person name="Park H.-J."/>
            <person name="Ramirez L."/>
            <person name="Alfaro M."/>
            <person name="Sun H."/>
            <person name="Tritt A."/>
            <person name="Yoshinaga Y."/>
            <person name="Zwiers L.-H."/>
            <person name="Turgeon B."/>
            <person name="Goodwin S."/>
            <person name="Spatafora J."/>
            <person name="Crous P."/>
            <person name="Grigoriev I."/>
        </authorList>
    </citation>
    <scope>NUCLEOTIDE SEQUENCE</scope>
    <source>
        <strain evidence="1">CBS 627.86</strain>
    </source>
</reference>
<dbReference type="SUPFAM" id="SSF48403">
    <property type="entry name" value="Ankyrin repeat"/>
    <property type="match status" value="1"/>
</dbReference>
<dbReference type="AlphaFoldDB" id="A0A6A5YRP1"/>
<dbReference type="Gene3D" id="1.25.40.20">
    <property type="entry name" value="Ankyrin repeat-containing domain"/>
    <property type="match status" value="1"/>
</dbReference>
<organism evidence="1 2">
    <name type="scientific">Lophiotrema nucula</name>
    <dbReference type="NCBI Taxonomy" id="690887"/>
    <lineage>
        <taxon>Eukaryota</taxon>
        <taxon>Fungi</taxon>
        <taxon>Dikarya</taxon>
        <taxon>Ascomycota</taxon>
        <taxon>Pezizomycotina</taxon>
        <taxon>Dothideomycetes</taxon>
        <taxon>Pleosporomycetidae</taxon>
        <taxon>Pleosporales</taxon>
        <taxon>Lophiotremataceae</taxon>
        <taxon>Lophiotrema</taxon>
    </lineage>
</organism>
<accession>A0A6A5YRP1</accession>
<protein>
    <submittedName>
        <fullName evidence="1">Uncharacterized protein</fullName>
    </submittedName>
</protein>
<dbReference type="InterPro" id="IPR036770">
    <property type="entry name" value="Ankyrin_rpt-contain_sf"/>
</dbReference>
<gene>
    <name evidence="1" type="ORF">BDV96DRAFT_225483</name>
</gene>
<dbReference type="SMART" id="SM00248">
    <property type="entry name" value="ANK"/>
    <property type="match status" value="2"/>
</dbReference>
<sequence>MGRLGDTHLVALHEAAKKGFTEGVQNLLDTDLVRDKLSYPKSNVNPLSRDQDGKTALILATEGGHADCVEVLVNHPSCGFGYEELWEARHLAIRQYDIGTFMVLEHALQLFQPAERLAFPTLDVSERSFVEV</sequence>
<proteinExistence type="predicted"/>
<evidence type="ECO:0000313" key="1">
    <source>
        <dbReference type="EMBL" id="KAF2109825.1"/>
    </source>
</evidence>
<name>A0A6A5YRP1_9PLEO</name>
<dbReference type="InterPro" id="IPR002110">
    <property type="entry name" value="Ankyrin_rpt"/>
</dbReference>
<dbReference type="Proteomes" id="UP000799770">
    <property type="component" value="Unassembled WGS sequence"/>
</dbReference>
<dbReference type="OrthoDB" id="3801246at2759"/>
<dbReference type="EMBL" id="ML977340">
    <property type="protein sequence ID" value="KAF2109825.1"/>
    <property type="molecule type" value="Genomic_DNA"/>
</dbReference>
<evidence type="ECO:0000313" key="2">
    <source>
        <dbReference type="Proteomes" id="UP000799770"/>
    </source>
</evidence>